<proteinExistence type="inferred from homology"/>
<reference evidence="4 5" key="1">
    <citation type="submission" date="2016-04" db="EMBL/GenBank/DDBJ databases">
        <title>Complete Genome Sequence of Halotalea alkalilenta IHB B 13600.</title>
        <authorList>
            <person name="Swarnkar M.K."/>
            <person name="Sharma A."/>
            <person name="Kaushal K."/>
            <person name="Soni R."/>
            <person name="Rana S."/>
            <person name="Singh A.K."/>
            <person name="Gulati A."/>
        </authorList>
    </citation>
    <scope>NUCLEOTIDE SEQUENCE [LARGE SCALE GENOMIC DNA]</scope>
    <source>
        <strain evidence="4 5">IHB B 13600</strain>
    </source>
</reference>
<evidence type="ECO:0000256" key="2">
    <source>
        <dbReference type="ARBA" id="ARBA00023163"/>
    </source>
</evidence>
<evidence type="ECO:0000313" key="5">
    <source>
        <dbReference type="Proteomes" id="UP000077875"/>
    </source>
</evidence>
<accession>A0A172YI74</accession>
<dbReference type="InterPro" id="IPR007448">
    <property type="entry name" value="Sigma70_reg_Rsd_AlgQ"/>
</dbReference>
<dbReference type="Gene3D" id="1.20.120.1370">
    <property type="entry name" value="Regulator of RNA polymerase sigma(70) subunit, domain 4"/>
    <property type="match status" value="1"/>
</dbReference>
<organism evidence="4 5">
    <name type="scientific">Halotalea alkalilenta</name>
    <dbReference type="NCBI Taxonomy" id="376489"/>
    <lineage>
        <taxon>Bacteria</taxon>
        <taxon>Pseudomonadati</taxon>
        <taxon>Pseudomonadota</taxon>
        <taxon>Gammaproteobacteria</taxon>
        <taxon>Oceanospirillales</taxon>
        <taxon>Halomonadaceae</taxon>
        <taxon>Halotalea</taxon>
    </lineage>
</organism>
<dbReference type="EMBL" id="CP015243">
    <property type="protein sequence ID" value="ANF58899.1"/>
    <property type="molecule type" value="Genomic_DNA"/>
</dbReference>
<protein>
    <recommendedName>
        <fullName evidence="6">Transcriptional regulator</fullName>
    </recommendedName>
</protein>
<dbReference type="GO" id="GO:0006355">
    <property type="term" value="P:regulation of DNA-templated transcription"/>
    <property type="evidence" value="ECO:0007669"/>
    <property type="project" value="InterPro"/>
</dbReference>
<dbReference type="Proteomes" id="UP000077875">
    <property type="component" value="Chromosome"/>
</dbReference>
<dbReference type="InterPro" id="IPR038309">
    <property type="entry name" value="Rsd/AlgQ_sf"/>
</dbReference>
<dbReference type="KEGG" id="haa:A5892_16670"/>
<dbReference type="AlphaFoldDB" id="A0A172YI74"/>
<dbReference type="STRING" id="376489.A5892_16670"/>
<name>A0A172YI74_9GAMM</name>
<sequence>MGLIKRVEERHVLIQQHVSNVERWGGVNLVIDRWLEQRHQLLLSFSALDDACDRDLTTFDRGLLDRFSEQLLDYLSLGHFTLYPILQQEAREHADGDALAAATQLLENLDPSTQMALAFESDFSDAHRCRENLAMLPAWLERIKRGMSERFTLENLLIARLHAVHAPTSEFVAGLSQRLGESFQH</sequence>
<keyword evidence="2 3" id="KW-0804">Transcription</keyword>
<evidence type="ECO:0000256" key="1">
    <source>
        <dbReference type="ARBA" id="ARBA00023015"/>
    </source>
</evidence>
<gene>
    <name evidence="4" type="ORF">A5892_16670</name>
</gene>
<dbReference type="Pfam" id="PF04353">
    <property type="entry name" value="Rsd_AlgQ"/>
    <property type="match status" value="1"/>
</dbReference>
<evidence type="ECO:0000313" key="4">
    <source>
        <dbReference type="EMBL" id="ANF58899.1"/>
    </source>
</evidence>
<keyword evidence="1 3" id="KW-0805">Transcription regulation</keyword>
<evidence type="ECO:0008006" key="6">
    <source>
        <dbReference type="Google" id="ProtNLM"/>
    </source>
</evidence>
<keyword evidence="5" id="KW-1185">Reference proteome</keyword>
<evidence type="ECO:0000256" key="3">
    <source>
        <dbReference type="RuleBase" id="RU004409"/>
    </source>
</evidence>
<comment type="similarity">
    <text evidence="3">Belongs to the Rsd/AlgQ family.</text>
</comment>